<accession>A0A0D0ATZ5</accession>
<dbReference type="GO" id="GO:0046872">
    <property type="term" value="F:metal ion binding"/>
    <property type="evidence" value="ECO:0007669"/>
    <property type="project" value="UniProtKB-KW"/>
</dbReference>
<feature type="domain" description="DDE Tnp4" evidence="4">
    <location>
        <begin position="185"/>
        <end position="255"/>
    </location>
</feature>
<proteinExistence type="predicted"/>
<evidence type="ECO:0000256" key="1">
    <source>
        <dbReference type="ARBA" id="ARBA00001968"/>
    </source>
</evidence>
<dbReference type="EMBL" id="KN835177">
    <property type="protein sequence ID" value="KIK45156.1"/>
    <property type="molecule type" value="Genomic_DNA"/>
</dbReference>
<dbReference type="InterPro" id="IPR027806">
    <property type="entry name" value="HARBI1_dom"/>
</dbReference>
<comment type="cofactor">
    <cofactor evidence="1">
        <name>a divalent metal cation</name>
        <dbReference type="ChEBI" id="CHEBI:60240"/>
    </cofactor>
</comment>
<evidence type="ECO:0000259" key="4">
    <source>
        <dbReference type="Pfam" id="PF13359"/>
    </source>
</evidence>
<evidence type="ECO:0000256" key="2">
    <source>
        <dbReference type="ARBA" id="ARBA00022723"/>
    </source>
</evidence>
<sequence length="257" mass="28652">MEFPSSFCQTKQQINNDFVFNTSDNLVTESTLSKSSESPTTTSTTDFTSQVSESDESSNADSEFSEDSSVLSFDSEEETDGEPLPHILTVTKIKYPDHFRQILRVTPYTFNQITAKICTDPIFANHSHCKQYPVDVQLAITLYRFGHSGNAAGQSAVTHWAGVGHGTVSLMTRRVMTAILQPDFMANAVHFPTAEEKEAAKFWVVSLPNLRIVDFSDGHTGSTHNSSAWDGTQLKRDHNKYMEGDEFVWADSAYPPY</sequence>
<reference evidence="5 6" key="1">
    <citation type="submission" date="2014-04" db="EMBL/GenBank/DDBJ databases">
        <authorList>
            <consortium name="DOE Joint Genome Institute"/>
            <person name="Kuo A."/>
            <person name="Ruytinx J."/>
            <person name="Rineau F."/>
            <person name="Colpaert J."/>
            <person name="Kohler A."/>
            <person name="Nagy L.G."/>
            <person name="Floudas D."/>
            <person name="Copeland A."/>
            <person name="Barry K.W."/>
            <person name="Cichocki N."/>
            <person name="Veneault-Fourrey C."/>
            <person name="LaButti K."/>
            <person name="Lindquist E.A."/>
            <person name="Lipzen A."/>
            <person name="Lundell T."/>
            <person name="Morin E."/>
            <person name="Murat C."/>
            <person name="Sun H."/>
            <person name="Tunlid A."/>
            <person name="Henrissat B."/>
            <person name="Grigoriev I.V."/>
            <person name="Hibbett D.S."/>
            <person name="Martin F."/>
            <person name="Nordberg H.P."/>
            <person name="Cantor M.N."/>
            <person name="Hua S.X."/>
        </authorList>
    </citation>
    <scope>NUCLEOTIDE SEQUENCE [LARGE SCALE GENOMIC DNA]</scope>
    <source>
        <strain evidence="5 6">UH-Slu-Lm8-n1</strain>
    </source>
</reference>
<protein>
    <recommendedName>
        <fullName evidence="4">DDE Tnp4 domain-containing protein</fullName>
    </recommendedName>
</protein>
<keyword evidence="6" id="KW-1185">Reference proteome</keyword>
<dbReference type="HOGENOM" id="CLU_1082492_0_0_1"/>
<evidence type="ECO:0000256" key="3">
    <source>
        <dbReference type="SAM" id="MobiDB-lite"/>
    </source>
</evidence>
<evidence type="ECO:0000313" key="5">
    <source>
        <dbReference type="EMBL" id="KIK45156.1"/>
    </source>
</evidence>
<dbReference type="InParanoid" id="A0A0D0ATZ5"/>
<evidence type="ECO:0000313" key="6">
    <source>
        <dbReference type="Proteomes" id="UP000054485"/>
    </source>
</evidence>
<gene>
    <name evidence="5" type="ORF">CY34DRAFT_22661</name>
</gene>
<dbReference type="AlphaFoldDB" id="A0A0D0ATZ5"/>
<dbReference type="Pfam" id="PF13359">
    <property type="entry name" value="DDE_Tnp_4"/>
    <property type="match status" value="1"/>
</dbReference>
<reference evidence="6" key="2">
    <citation type="submission" date="2015-01" db="EMBL/GenBank/DDBJ databases">
        <title>Evolutionary Origins and Diversification of the Mycorrhizal Mutualists.</title>
        <authorList>
            <consortium name="DOE Joint Genome Institute"/>
            <consortium name="Mycorrhizal Genomics Consortium"/>
            <person name="Kohler A."/>
            <person name="Kuo A."/>
            <person name="Nagy L.G."/>
            <person name="Floudas D."/>
            <person name="Copeland A."/>
            <person name="Barry K.W."/>
            <person name="Cichocki N."/>
            <person name="Veneault-Fourrey C."/>
            <person name="LaButti K."/>
            <person name="Lindquist E.A."/>
            <person name="Lipzen A."/>
            <person name="Lundell T."/>
            <person name="Morin E."/>
            <person name="Murat C."/>
            <person name="Riley R."/>
            <person name="Ohm R."/>
            <person name="Sun H."/>
            <person name="Tunlid A."/>
            <person name="Henrissat B."/>
            <person name="Grigoriev I.V."/>
            <person name="Hibbett D.S."/>
            <person name="Martin F."/>
        </authorList>
    </citation>
    <scope>NUCLEOTIDE SEQUENCE [LARGE SCALE GENOMIC DNA]</scope>
    <source>
        <strain evidence="6">UH-Slu-Lm8-n1</strain>
    </source>
</reference>
<feature type="compositionally biased region" description="Low complexity" evidence="3">
    <location>
        <begin position="29"/>
        <end position="52"/>
    </location>
</feature>
<dbReference type="Proteomes" id="UP000054485">
    <property type="component" value="Unassembled WGS sequence"/>
</dbReference>
<dbReference type="OrthoDB" id="3228141at2759"/>
<feature type="compositionally biased region" description="Acidic residues" evidence="3">
    <location>
        <begin position="53"/>
        <end position="66"/>
    </location>
</feature>
<organism evidence="5 6">
    <name type="scientific">Suillus luteus UH-Slu-Lm8-n1</name>
    <dbReference type="NCBI Taxonomy" id="930992"/>
    <lineage>
        <taxon>Eukaryota</taxon>
        <taxon>Fungi</taxon>
        <taxon>Dikarya</taxon>
        <taxon>Basidiomycota</taxon>
        <taxon>Agaricomycotina</taxon>
        <taxon>Agaricomycetes</taxon>
        <taxon>Agaricomycetidae</taxon>
        <taxon>Boletales</taxon>
        <taxon>Suillineae</taxon>
        <taxon>Suillaceae</taxon>
        <taxon>Suillus</taxon>
    </lineage>
</organism>
<name>A0A0D0ATZ5_9AGAM</name>
<keyword evidence="2" id="KW-0479">Metal-binding</keyword>
<feature type="region of interest" description="Disordered" evidence="3">
    <location>
        <begin position="29"/>
        <end position="84"/>
    </location>
</feature>
<dbReference type="STRING" id="930992.A0A0D0ATZ5"/>